<dbReference type="SUPFAM" id="SSF51905">
    <property type="entry name" value="FAD/NAD(P)-binding domain"/>
    <property type="match status" value="1"/>
</dbReference>
<name>A0ABX2RF33_9THEO</name>
<keyword evidence="7" id="KW-1185">Reference proteome</keyword>
<protein>
    <recommendedName>
        <fullName evidence="8">Aminoacetone oxidase family FAD-binding enzyme</fullName>
    </recommendedName>
</protein>
<dbReference type="Gene3D" id="1.10.8.260">
    <property type="entry name" value="HI0933 insert domain-like"/>
    <property type="match status" value="1"/>
</dbReference>
<dbReference type="InterPro" id="IPR055178">
    <property type="entry name" value="RsdA/BaiN/AoA(So)-like_dom"/>
</dbReference>
<gene>
    <name evidence="6" type="ORF">HDG70_002399</name>
</gene>
<dbReference type="Pfam" id="PF03486">
    <property type="entry name" value="HI0933_like"/>
    <property type="match status" value="1"/>
</dbReference>
<dbReference type="PANTHER" id="PTHR42887">
    <property type="entry name" value="OS12G0638800 PROTEIN"/>
    <property type="match status" value="1"/>
</dbReference>
<dbReference type="InterPro" id="IPR057661">
    <property type="entry name" value="RsdA/BaiN/AoA(So)_Rossmann"/>
</dbReference>
<dbReference type="PRINTS" id="PR00368">
    <property type="entry name" value="FADPNR"/>
</dbReference>
<dbReference type="Pfam" id="PF22780">
    <property type="entry name" value="HI0933_like_1st"/>
    <property type="match status" value="1"/>
</dbReference>
<keyword evidence="3" id="KW-0274">FAD</keyword>
<comment type="caution">
    <text evidence="6">The sequence shown here is derived from an EMBL/GenBank/DDBJ whole genome shotgun (WGS) entry which is preliminary data.</text>
</comment>
<reference evidence="6 7" key="1">
    <citation type="submission" date="2020-07" db="EMBL/GenBank/DDBJ databases">
        <title>Genomic Encyclopedia of Type Strains, Phase III (KMG-III): the genomes of soil and plant-associated and newly described type strains.</title>
        <authorList>
            <person name="Whitman W."/>
        </authorList>
    </citation>
    <scope>NUCLEOTIDE SEQUENCE [LARGE SCALE GENOMIC DNA]</scope>
    <source>
        <strain evidence="6 7">DSM 11255</strain>
    </source>
</reference>
<feature type="domain" description="RsdA/BaiN/AoA(So)-like Rossmann fold-like" evidence="4">
    <location>
        <begin position="3"/>
        <end position="393"/>
    </location>
</feature>
<evidence type="ECO:0000256" key="3">
    <source>
        <dbReference type="ARBA" id="ARBA00022827"/>
    </source>
</evidence>
<evidence type="ECO:0000256" key="1">
    <source>
        <dbReference type="ARBA" id="ARBA00001974"/>
    </source>
</evidence>
<feature type="domain" description="RsdA/BaiN/AoA(So)-like insert" evidence="5">
    <location>
        <begin position="185"/>
        <end position="340"/>
    </location>
</feature>
<evidence type="ECO:0000259" key="4">
    <source>
        <dbReference type="Pfam" id="PF03486"/>
    </source>
</evidence>
<dbReference type="InterPro" id="IPR036188">
    <property type="entry name" value="FAD/NAD-bd_sf"/>
</dbReference>
<keyword evidence="2" id="KW-0285">Flavoprotein</keyword>
<evidence type="ECO:0000259" key="5">
    <source>
        <dbReference type="Pfam" id="PF22780"/>
    </source>
</evidence>
<dbReference type="RefSeq" id="WP_028052769.1">
    <property type="nucleotide sequence ID" value="NZ_ATYG01000030.1"/>
</dbReference>
<dbReference type="Gene3D" id="3.50.50.60">
    <property type="entry name" value="FAD/NAD(P)-binding domain"/>
    <property type="match status" value="1"/>
</dbReference>
<proteinExistence type="predicted"/>
<dbReference type="Gene3D" id="2.40.30.10">
    <property type="entry name" value="Translation factors"/>
    <property type="match status" value="1"/>
</dbReference>
<organism evidence="6 7">
    <name type="scientific">Carboxydothermus ferrireducens DSM 11255</name>
    <dbReference type="NCBI Taxonomy" id="1119529"/>
    <lineage>
        <taxon>Bacteria</taxon>
        <taxon>Bacillati</taxon>
        <taxon>Bacillota</taxon>
        <taxon>Clostridia</taxon>
        <taxon>Thermoanaerobacterales</taxon>
        <taxon>Thermoanaerobacteraceae</taxon>
        <taxon>Carboxydothermus</taxon>
    </lineage>
</organism>
<comment type="cofactor">
    <cofactor evidence="1">
        <name>FAD</name>
        <dbReference type="ChEBI" id="CHEBI:57692"/>
    </cofactor>
</comment>
<dbReference type="SUPFAM" id="SSF160996">
    <property type="entry name" value="HI0933 insert domain-like"/>
    <property type="match status" value="1"/>
</dbReference>
<dbReference type="Proteomes" id="UP000604066">
    <property type="component" value="Unassembled WGS sequence"/>
</dbReference>
<dbReference type="PANTHER" id="PTHR42887:SF2">
    <property type="entry name" value="OS12G0638800 PROTEIN"/>
    <property type="match status" value="1"/>
</dbReference>
<evidence type="ECO:0008006" key="8">
    <source>
        <dbReference type="Google" id="ProtNLM"/>
    </source>
</evidence>
<dbReference type="NCBIfam" id="TIGR00275">
    <property type="entry name" value="aminoacetone oxidase family FAD-binding enzyme"/>
    <property type="match status" value="1"/>
</dbReference>
<accession>A0ABX2RF33</accession>
<dbReference type="InterPro" id="IPR023166">
    <property type="entry name" value="BaiN-like_dom_sf"/>
</dbReference>
<evidence type="ECO:0000313" key="7">
    <source>
        <dbReference type="Proteomes" id="UP000604066"/>
    </source>
</evidence>
<dbReference type="InterPro" id="IPR004792">
    <property type="entry name" value="BaiN-like"/>
</dbReference>
<sequence>MKRTIVIGGGAAGMMAALSASGQVLLIEKTDSLGKKLCLTGNGRGNITNITPINNFYEYYHNGKFLKKALFTFTNEDLMAFFIKNGLKLKVEEKKVFPASDKAKDVVKLLEKLLRKKGVEILYKQKVKDILVNDGQVLGVRTKDGLYYAAKVIVATGGASFPQTGSSGDGFELLSKLGHNIISPRPALVPLKLAEKVAELSGITVMDVNLALFSSGKKLKARRGPLLFTHFGLSGPTVLNLSCYLPLNFSEAKIKIDFFPEYSVDELKEKIISNGNKTLKNALPGKLPEKLREWLLNYYGQNPKAVVHSLSPKVVTKVSQTLKGTFFNLTGTMPLEMAYVTAGGVDVKEINPSTMESKIIKGLYLAGEIIDCHGETGGFNLQMAFSTGYLAGKS</sequence>
<evidence type="ECO:0000256" key="2">
    <source>
        <dbReference type="ARBA" id="ARBA00022630"/>
    </source>
</evidence>
<evidence type="ECO:0000313" key="6">
    <source>
        <dbReference type="EMBL" id="NYE58648.1"/>
    </source>
</evidence>
<dbReference type="EMBL" id="JACCBS010000003">
    <property type="protein sequence ID" value="NYE58648.1"/>
    <property type="molecule type" value="Genomic_DNA"/>
</dbReference>